<keyword evidence="1" id="KW-1133">Transmembrane helix</keyword>
<name>A0A1F8HA57_9BACT</name>
<accession>A0A1F8HA57</accession>
<keyword evidence="1" id="KW-0812">Transmembrane</keyword>
<comment type="caution">
    <text evidence="2">The sequence shown here is derived from an EMBL/GenBank/DDBJ whole genome shotgun (WGS) entry which is preliminary data.</text>
</comment>
<evidence type="ECO:0000313" key="3">
    <source>
        <dbReference type="Proteomes" id="UP000177745"/>
    </source>
</evidence>
<dbReference type="AlphaFoldDB" id="A0A1F8HA57"/>
<keyword evidence="1" id="KW-0472">Membrane</keyword>
<dbReference type="Pfam" id="PF18895">
    <property type="entry name" value="T4SS_pilin"/>
    <property type="match status" value="1"/>
</dbReference>
<feature type="transmembrane region" description="Helical" evidence="1">
    <location>
        <begin position="272"/>
        <end position="296"/>
    </location>
</feature>
<dbReference type="Proteomes" id="UP000177745">
    <property type="component" value="Unassembled WGS sequence"/>
</dbReference>
<reference evidence="2 3" key="1">
    <citation type="journal article" date="2016" name="Nat. Commun.">
        <title>Thousands of microbial genomes shed light on interconnected biogeochemical processes in an aquifer system.</title>
        <authorList>
            <person name="Anantharaman K."/>
            <person name="Brown C.T."/>
            <person name="Hug L.A."/>
            <person name="Sharon I."/>
            <person name="Castelle C.J."/>
            <person name="Probst A.J."/>
            <person name="Thomas B.C."/>
            <person name="Singh A."/>
            <person name="Wilkins M.J."/>
            <person name="Karaoz U."/>
            <person name="Brodie E.L."/>
            <person name="Williams K.H."/>
            <person name="Hubbard S.S."/>
            <person name="Banfield J.F."/>
        </authorList>
    </citation>
    <scope>NUCLEOTIDE SEQUENCE [LARGE SCALE GENOMIC DNA]</scope>
</reference>
<sequence length="340" mass="36013">MYKMYKKLFLSVFLITGIFLIGKNIFAAGEINIDSFDLNPKTVVNNTGGTQFQMTFRATVDVAKFNARCGSDADSFYWYVYRDVTGVDLKRGSGEVAVSRTAAFLNLNFDQTISIDTTDPDLINGGTARYYGQVNCPSMVSIQIARSAGVPITFGSVTNKSYACVANNNKYACSPANLTNCSDVSACSGRPCVQIGTSLCGQDAGAAAAPKYGCNSSNQCVADVNGIYSTSNCDNKCGGSGGTTQRYSFEIPNPLKGGASDFTSLVKIIAQWIFNLAIPIAVAMIVYAGILFLTAQGEPAKVAKAKEVLKYAIIGLAIILIGSGFITLIQSILELGSGSQ</sequence>
<feature type="transmembrane region" description="Helical" evidence="1">
    <location>
        <begin position="308"/>
        <end position="333"/>
    </location>
</feature>
<proteinExistence type="predicted"/>
<gene>
    <name evidence="2" type="ORF">A3G51_02040</name>
</gene>
<evidence type="ECO:0000256" key="1">
    <source>
        <dbReference type="SAM" id="Phobius"/>
    </source>
</evidence>
<dbReference type="InterPro" id="IPR043993">
    <property type="entry name" value="T4SS_pilin"/>
</dbReference>
<evidence type="ECO:0000313" key="2">
    <source>
        <dbReference type="EMBL" id="OGN33868.1"/>
    </source>
</evidence>
<protein>
    <submittedName>
        <fullName evidence="2">Uncharacterized protein</fullName>
    </submittedName>
</protein>
<dbReference type="EMBL" id="MGKY01000010">
    <property type="protein sequence ID" value="OGN33868.1"/>
    <property type="molecule type" value="Genomic_DNA"/>
</dbReference>
<organism evidence="2 3">
    <name type="scientific">Candidatus Yanofskybacteria bacterium RIFCSPLOWO2_12_FULL_43_11b</name>
    <dbReference type="NCBI Taxonomy" id="1802710"/>
    <lineage>
        <taxon>Bacteria</taxon>
        <taxon>Candidatus Yanofskyibacteriota</taxon>
    </lineage>
</organism>